<name>A0A5B7BGH0_DAVIN</name>
<gene>
    <name evidence="2" type="ORF">Din_037461</name>
</gene>
<protein>
    <submittedName>
        <fullName evidence="2">Uncharacterized protein</fullName>
    </submittedName>
</protein>
<reference evidence="2" key="1">
    <citation type="submission" date="2019-08" db="EMBL/GenBank/DDBJ databases">
        <title>Reference gene set and small RNA set construction with multiple tissues from Davidia involucrata Baill.</title>
        <authorList>
            <person name="Yang H."/>
            <person name="Zhou C."/>
            <person name="Li G."/>
            <person name="Wang J."/>
            <person name="Gao P."/>
            <person name="Wang M."/>
            <person name="Wang R."/>
            <person name="Zhao Y."/>
        </authorList>
    </citation>
    <scope>NUCLEOTIDE SEQUENCE</scope>
    <source>
        <tissue evidence="2">Mixed with DoveR01_LX</tissue>
    </source>
</reference>
<dbReference type="EMBL" id="GHES01037461">
    <property type="protein sequence ID" value="MPA68020.1"/>
    <property type="molecule type" value="Transcribed_RNA"/>
</dbReference>
<organism evidence="2">
    <name type="scientific">Davidia involucrata</name>
    <name type="common">Dove tree</name>
    <dbReference type="NCBI Taxonomy" id="16924"/>
    <lineage>
        <taxon>Eukaryota</taxon>
        <taxon>Viridiplantae</taxon>
        <taxon>Streptophyta</taxon>
        <taxon>Embryophyta</taxon>
        <taxon>Tracheophyta</taxon>
        <taxon>Spermatophyta</taxon>
        <taxon>Magnoliopsida</taxon>
        <taxon>eudicotyledons</taxon>
        <taxon>Gunneridae</taxon>
        <taxon>Pentapetalae</taxon>
        <taxon>asterids</taxon>
        <taxon>Cornales</taxon>
        <taxon>Nyssaceae</taxon>
        <taxon>Davidia</taxon>
    </lineage>
</organism>
<sequence>MLENPTDSSSTANITTVKRYAPPYQRNRSHSRRKSGGDRFERTNNIYANDGEKNQVAVSRNVPIVDHGNAGSSNLVHENPHPVLIALQGCCKSEAYQLMNDRWAAAVNSYNNPSIDLAERPVMYLGTGASAWGNFRLPHQLMPPTVSVGPSGSQVDFLSELRCAMRDANASSDSKPQITELS</sequence>
<feature type="compositionally biased region" description="Polar residues" evidence="1">
    <location>
        <begin position="1"/>
        <end position="16"/>
    </location>
</feature>
<evidence type="ECO:0000256" key="1">
    <source>
        <dbReference type="SAM" id="MobiDB-lite"/>
    </source>
</evidence>
<accession>A0A5B7BGH0</accession>
<evidence type="ECO:0000313" key="2">
    <source>
        <dbReference type="EMBL" id="MPA68020.1"/>
    </source>
</evidence>
<dbReference type="PANTHER" id="PTHR36032">
    <property type="entry name" value="PHOSPHOPANTOTHENATE--CYSTEINE LIGASE 2"/>
    <property type="match status" value="1"/>
</dbReference>
<dbReference type="PANTHER" id="PTHR36032:SF1">
    <property type="entry name" value="PHOSPHOPANTOTHENATE--CYSTEINE LIGASE 2"/>
    <property type="match status" value="1"/>
</dbReference>
<feature type="region of interest" description="Disordered" evidence="1">
    <location>
        <begin position="1"/>
        <end position="49"/>
    </location>
</feature>
<dbReference type="AlphaFoldDB" id="A0A5B7BGH0"/>
<proteinExistence type="predicted"/>